<name>A0A081CWN1_9HYPH</name>
<dbReference type="AlphaFoldDB" id="A0A081CWN1"/>
<dbReference type="Proteomes" id="UP000028701">
    <property type="component" value="Unassembled WGS sequence"/>
</dbReference>
<dbReference type="RefSeq" id="WP_131367791.1">
    <property type="nucleotide sequence ID" value="NZ_BBJU01000014.1"/>
</dbReference>
<dbReference type="EMBL" id="BBJU01000014">
    <property type="protein sequence ID" value="GAK71077.1"/>
    <property type="molecule type" value="Genomic_DNA"/>
</dbReference>
<evidence type="ECO:0000313" key="2">
    <source>
        <dbReference type="EMBL" id="GAK71077.1"/>
    </source>
</evidence>
<gene>
    <name evidence="2" type="ORF">RRU01S_14_03010</name>
</gene>
<protein>
    <submittedName>
        <fullName evidence="2">Uncharacterized protein</fullName>
    </submittedName>
</protein>
<proteinExistence type="predicted"/>
<dbReference type="OrthoDB" id="8401295at2"/>
<sequence length="66" mass="7801">MKTTILFKEDRFIRPDAERRPRKIGANDNFRSLEFEIEGQERDWRALCLITALVGAFAAFIFLPLW</sequence>
<evidence type="ECO:0000256" key="1">
    <source>
        <dbReference type="SAM" id="Phobius"/>
    </source>
</evidence>
<keyword evidence="1" id="KW-0472">Membrane</keyword>
<keyword evidence="1" id="KW-0812">Transmembrane</keyword>
<organism evidence="2 3">
    <name type="scientific">Agrobacterium rubi TR3 = NBRC 13261</name>
    <dbReference type="NCBI Taxonomy" id="1368415"/>
    <lineage>
        <taxon>Bacteria</taxon>
        <taxon>Pseudomonadati</taxon>
        <taxon>Pseudomonadota</taxon>
        <taxon>Alphaproteobacteria</taxon>
        <taxon>Hyphomicrobiales</taxon>
        <taxon>Rhizobiaceae</taxon>
        <taxon>Rhizobium/Agrobacterium group</taxon>
        <taxon>Agrobacterium</taxon>
    </lineage>
</organism>
<feature type="transmembrane region" description="Helical" evidence="1">
    <location>
        <begin position="46"/>
        <end position="65"/>
    </location>
</feature>
<reference evidence="2 3" key="1">
    <citation type="submission" date="2014-08" db="EMBL/GenBank/DDBJ databases">
        <title>Whole genome shotgun sequence of Rhizobium rubi NBRC 13261.</title>
        <authorList>
            <person name="Katano-Makiyama Y."/>
            <person name="Hosoyama A."/>
            <person name="Hashimoto M."/>
            <person name="Hosoyama Y."/>
            <person name="Noguchi M."/>
            <person name="Tsuchikane K."/>
            <person name="Uohara A."/>
            <person name="Ohji S."/>
            <person name="Ichikawa N."/>
            <person name="Kimura A."/>
            <person name="Yamazoe A."/>
            <person name="Fujita N."/>
        </authorList>
    </citation>
    <scope>NUCLEOTIDE SEQUENCE [LARGE SCALE GENOMIC DNA]</scope>
    <source>
        <strain evidence="2 3">NBRC 13261</strain>
    </source>
</reference>
<comment type="caution">
    <text evidence="2">The sequence shown here is derived from an EMBL/GenBank/DDBJ whole genome shotgun (WGS) entry which is preliminary data.</text>
</comment>
<accession>A0A081CWN1</accession>
<evidence type="ECO:0000313" key="3">
    <source>
        <dbReference type="Proteomes" id="UP000028701"/>
    </source>
</evidence>
<keyword evidence="1" id="KW-1133">Transmembrane helix</keyword>